<evidence type="ECO:0000313" key="10">
    <source>
        <dbReference type="Proteomes" id="UP000185696"/>
    </source>
</evidence>
<evidence type="ECO:0000256" key="4">
    <source>
        <dbReference type="ARBA" id="ARBA00022475"/>
    </source>
</evidence>
<accession>A0A7Z0WGL7</accession>
<feature type="transmembrane region" description="Helical" evidence="8">
    <location>
        <begin position="139"/>
        <end position="159"/>
    </location>
</feature>
<dbReference type="EMBL" id="MSIF01000020">
    <property type="protein sequence ID" value="OLF06730.1"/>
    <property type="molecule type" value="Genomic_DNA"/>
</dbReference>
<comment type="caution">
    <text evidence="9">The sequence shown here is derived from an EMBL/GenBank/DDBJ whole genome shotgun (WGS) entry which is preliminary data.</text>
</comment>
<evidence type="ECO:0000313" key="9">
    <source>
        <dbReference type="EMBL" id="OLF06730.1"/>
    </source>
</evidence>
<dbReference type="SUPFAM" id="SSF81345">
    <property type="entry name" value="ABC transporter involved in vitamin B12 uptake, BtuC"/>
    <property type="match status" value="1"/>
</dbReference>
<dbReference type="Gene3D" id="1.10.3470.10">
    <property type="entry name" value="ABC transporter involved in vitamin B12 uptake, BtuC"/>
    <property type="match status" value="1"/>
</dbReference>
<keyword evidence="3" id="KW-0813">Transport</keyword>
<comment type="similarity">
    <text evidence="2">Belongs to the binding-protein-dependent transport system permease family. FecCD subfamily.</text>
</comment>
<feature type="transmembrane region" description="Helical" evidence="8">
    <location>
        <begin position="6"/>
        <end position="32"/>
    </location>
</feature>
<dbReference type="CDD" id="cd06550">
    <property type="entry name" value="TM_ABC_iron-siderophores_like"/>
    <property type="match status" value="1"/>
</dbReference>
<dbReference type="GO" id="GO:0005886">
    <property type="term" value="C:plasma membrane"/>
    <property type="evidence" value="ECO:0007669"/>
    <property type="project" value="UniProtKB-SubCell"/>
</dbReference>
<organism evidence="9 10">
    <name type="scientific">Actinophytocola xinjiangensis</name>
    <dbReference type="NCBI Taxonomy" id="485602"/>
    <lineage>
        <taxon>Bacteria</taxon>
        <taxon>Bacillati</taxon>
        <taxon>Actinomycetota</taxon>
        <taxon>Actinomycetes</taxon>
        <taxon>Pseudonocardiales</taxon>
        <taxon>Pseudonocardiaceae</taxon>
    </lineage>
</organism>
<keyword evidence="5 8" id="KW-0812">Transmembrane</keyword>
<feature type="transmembrane region" description="Helical" evidence="8">
    <location>
        <begin position="108"/>
        <end position="127"/>
    </location>
</feature>
<dbReference type="PANTHER" id="PTHR30472:SF1">
    <property type="entry name" value="FE(3+) DICITRATE TRANSPORT SYSTEM PERMEASE PROTEIN FECC-RELATED"/>
    <property type="match status" value="1"/>
</dbReference>
<keyword evidence="4" id="KW-1003">Cell membrane</keyword>
<feature type="transmembrane region" description="Helical" evidence="8">
    <location>
        <begin position="297"/>
        <end position="315"/>
    </location>
</feature>
<dbReference type="InterPro" id="IPR000522">
    <property type="entry name" value="ABC_transptr_permease_BtuC"/>
</dbReference>
<evidence type="ECO:0000256" key="6">
    <source>
        <dbReference type="ARBA" id="ARBA00022989"/>
    </source>
</evidence>
<feature type="transmembrane region" description="Helical" evidence="8">
    <location>
        <begin position="187"/>
        <end position="209"/>
    </location>
</feature>
<feature type="transmembrane region" description="Helical" evidence="8">
    <location>
        <begin position="52"/>
        <end position="69"/>
    </location>
</feature>
<dbReference type="AlphaFoldDB" id="A0A7Z0WGL7"/>
<gene>
    <name evidence="9" type="ORF">BLA60_31030</name>
</gene>
<keyword evidence="7 8" id="KW-0472">Membrane</keyword>
<evidence type="ECO:0000256" key="7">
    <source>
        <dbReference type="ARBA" id="ARBA00023136"/>
    </source>
</evidence>
<evidence type="ECO:0000256" key="8">
    <source>
        <dbReference type="SAM" id="Phobius"/>
    </source>
</evidence>
<evidence type="ECO:0000256" key="1">
    <source>
        <dbReference type="ARBA" id="ARBA00004651"/>
    </source>
</evidence>
<evidence type="ECO:0000256" key="3">
    <source>
        <dbReference type="ARBA" id="ARBA00022448"/>
    </source>
</evidence>
<dbReference type="GO" id="GO:0022857">
    <property type="term" value="F:transmembrane transporter activity"/>
    <property type="evidence" value="ECO:0007669"/>
    <property type="project" value="InterPro"/>
</dbReference>
<reference evidence="9 10" key="1">
    <citation type="submission" date="2016-12" db="EMBL/GenBank/DDBJ databases">
        <title>The draft genome sequence of Actinophytocola xinjiangensis.</title>
        <authorList>
            <person name="Wang W."/>
            <person name="Yuan L."/>
        </authorList>
    </citation>
    <scope>NUCLEOTIDE SEQUENCE [LARGE SCALE GENOMIC DNA]</scope>
    <source>
        <strain evidence="9 10">CGMCC 4.4663</strain>
    </source>
</reference>
<feature type="transmembrane region" description="Helical" evidence="8">
    <location>
        <begin position="81"/>
        <end position="101"/>
    </location>
</feature>
<comment type="subcellular location">
    <subcellularLocation>
        <location evidence="1">Cell membrane</location>
        <topology evidence="1">Multi-pass membrane protein</topology>
    </subcellularLocation>
</comment>
<dbReference type="Proteomes" id="UP000185696">
    <property type="component" value="Unassembled WGS sequence"/>
</dbReference>
<keyword evidence="6 8" id="KW-1133">Transmembrane helix</keyword>
<dbReference type="GO" id="GO:0033214">
    <property type="term" value="P:siderophore-iron import into cell"/>
    <property type="evidence" value="ECO:0007669"/>
    <property type="project" value="TreeGrafter"/>
</dbReference>
<feature type="transmembrane region" description="Helical" evidence="8">
    <location>
        <begin position="229"/>
        <end position="257"/>
    </location>
</feature>
<protein>
    <submittedName>
        <fullName evidence="9">Iron ABC transporter permease</fullName>
    </submittedName>
</protein>
<dbReference type="Pfam" id="PF01032">
    <property type="entry name" value="FecCD"/>
    <property type="match status" value="1"/>
</dbReference>
<proteinExistence type="inferred from homology"/>
<sequence>MVTLAVVLAVVSVVSIAVGARSVGLGVVLDVVGGNGSGSSDHQVVAARLPRLFAGLLVGAGLGLAGAVMQGVTRNPLADPGLFGVNAGAAFAVVAAISWFGVDEPLRYVWFAFAGAAVVGAAVYAVGSMGGGGATPVKITLAGAAVNAVLLSVTTAVLLTDSATFNQHRFWTVGSIAGRRGDLVAQLAPFLLAGVVLALVAGRLLNVLALGDDVARGLGQRVGSARALAGAATILLCGAATAIAGPISFVGLLVPHVARRITGPDQRWILPYSMLLAPVLLLGSDVLGRVVAPPGEIQVGVVLAFVGAPFLMVLLRNRKLREL</sequence>
<name>A0A7Z0WGL7_9PSEU</name>
<evidence type="ECO:0000256" key="2">
    <source>
        <dbReference type="ARBA" id="ARBA00007935"/>
    </source>
</evidence>
<dbReference type="PANTHER" id="PTHR30472">
    <property type="entry name" value="FERRIC ENTEROBACTIN TRANSPORT SYSTEM PERMEASE PROTEIN"/>
    <property type="match status" value="1"/>
</dbReference>
<keyword evidence="10" id="KW-1185">Reference proteome</keyword>
<dbReference type="FunFam" id="1.10.3470.10:FF:000001">
    <property type="entry name" value="Vitamin B12 ABC transporter permease BtuC"/>
    <property type="match status" value="1"/>
</dbReference>
<dbReference type="InterPro" id="IPR037294">
    <property type="entry name" value="ABC_BtuC-like"/>
</dbReference>
<evidence type="ECO:0000256" key="5">
    <source>
        <dbReference type="ARBA" id="ARBA00022692"/>
    </source>
</evidence>